<dbReference type="GO" id="GO:0006898">
    <property type="term" value="P:receptor-mediated endocytosis"/>
    <property type="evidence" value="ECO:0007669"/>
    <property type="project" value="TreeGrafter"/>
</dbReference>
<organism evidence="10 11">
    <name type="scientific">Tetradesmus obliquus</name>
    <name type="common">Green alga</name>
    <name type="synonym">Acutodesmus obliquus</name>
    <dbReference type="NCBI Taxonomy" id="3088"/>
    <lineage>
        <taxon>Eukaryota</taxon>
        <taxon>Viridiplantae</taxon>
        <taxon>Chlorophyta</taxon>
        <taxon>core chlorophytes</taxon>
        <taxon>Chlorophyceae</taxon>
        <taxon>CS clade</taxon>
        <taxon>Sphaeropleales</taxon>
        <taxon>Scenedesmaceae</taxon>
        <taxon>Tetradesmus</taxon>
    </lineage>
</organism>
<dbReference type="GO" id="GO:0030130">
    <property type="term" value="C:clathrin coat of trans-Golgi network vesicle"/>
    <property type="evidence" value="ECO:0007669"/>
    <property type="project" value="InterPro"/>
</dbReference>
<feature type="repeat" description="CHCR" evidence="7">
    <location>
        <begin position="1313"/>
        <end position="1454"/>
    </location>
</feature>
<evidence type="ECO:0000313" key="10">
    <source>
        <dbReference type="EMBL" id="SZX70791.1"/>
    </source>
</evidence>
<dbReference type="Pfam" id="PF01394">
    <property type="entry name" value="Clathrin_propel"/>
    <property type="match status" value="1"/>
</dbReference>
<sequence length="1945" mass="214569">MAAAAPLVVQEKLLLPSIGVAQEFISFKNCSMESEKYVCIRETGAQNQVVIVDMAAPMSPARRQITADSALMCLDKKVIALKATTAGTPGDALQVFNLDTKTKLKAHQMPEPVEFWKWISATQLGLVTASSVYHWDIEGAGDAPVKVFDRTPNLAGAQIISYRTSPDGKWCVLIGITQGAPERPQLARGLMQLFSIEQQKSQPLEAHAAAFSTVKFAGRDAPSTVISFAQKALKDGQVVSKLHVIELGSVPGGAVKRNAELFFPAEFADDFPVSLQISERFGLVYVVTKLGLLFVYDLETATAVYRNRISPDPIFLACGSDSTGGILAINRRGQVLLATVNEPVMVPFVSQQLNNPAPSFSAAAAAAAAGVVRRGQVLLATVNEPAMVPFVSQQLYSLAPTFSAAAAAAAAGVVRRGQVLLATVNQPAMVPFVSQQLNNWHQLSSSAAAAGAAAGAVRRGQVLLATVNEPAMVPFVSQQLNNWHQLSSSSSAAAAAAAAAGVVRRGQVLLATVNEPAMVPFVSQQLNNLDLALSLAKRGNLPGAEGLVLQQFERLFGAGQYKEAAECAAESPQGLLRTREVLERLKGVPPSPGQKPAMLVYLGVLLQKGKLNALESAELARLVLAQNKKELLVNWWNDGKLEASEELGDMLSAAGDKDLALKIYQLCGASGKVIVALAEKGDMSALQAYTGQSGGSLNYLQLLQQLMMNNPSGAVSLAKMVAKQSPPPVDVNTMADLFLQRNMVREGTAFLLDALAGDKPEEGPLQTKLLEINLVTNPQVADAILANGTLTHYDRPRIAQLCEKAGLYMRALQHYTDLKDLKRSIVNTHAIDPQALTEFFGTLSADWALECLKELLLTNMQANLQLVVNIAKEYTEQLGSGKIIELLESYNSYPGLYLYLGSRIAFSEDPEEHYKYIEAAARTGQIKEVERATRESAFYPPERVKAFLMEAKLPDARPLINVCDRHDLVEDLTTYLYNASLLKYIEGYVQKVSPQKTPKVVGALLDCEAPDDFVNNLILSVRSLLPVDALVEEVEKRNRLKLLTPFLEHLIREGSQDSHVHDALGKIIIDTNNNPEHFLTTNPYYNSLVVGKYAEMRDPNLACVAYKRGSCDDALIECTNRNSLFKLQARYIVDRGDQPLWDKVLGEENTFRRQLIDQVVSTALPESRNPEQVSVTVKAFMRHELQAELIELLEKIVLNNSAFSSNANLQNLLILTAIKADPSRVKDYIYRLDNFDGPAVAEKAIEFGQYEEAFEIYKKFGKKVEAVQVLLTHCKDLDRAHDYANKVDEAPVWSELGHAYLEAGQVPDAIASYLRSSDSSRYLQVIEACTAAGCYEDLVKYLLMVRKKVKESKVDSELLYAYARVNNLGEIDAFLHTSHQANLQSVGDRCFDEGMYEAARLLFTHIPNWGRLASTLVRLHRFQEAVDAARKANSSKTWKEEAVDAAGKANSSKTWKEEAVDAARKANSSKTWKEVCFACVEEGEFKLGQLCGLNIIVNADDLDEVSEFYQRRGHFEQLMSLMESGLGLERAHMGIFTELGLLYAKFRPAKLMEHLKLFGKRLNIPRLIRVCEEQGHWKELVHLYIQYDEYDNAAHAMIAHSPVAWEHVTFKDVAIKVSNVDVYYKGIRFYLQEHPELLADVMKAMEVRLDHARVVLMFRKEGALPLIKDYLMNVQKTNILEVDEAVNELLIDEYFEGQLYNPPFCMLLTCVDLMFVPQVNEAVNELLIDEEDFEGLRSSITTHDNFDQVGLASRLERHELLEFRRLAAFVYKKNLRWKKAVELAKADKLYKDAMETVAVSGSPELAEELLRWFVGANEPECFAACLYSCYELLRPDVVLEVAWMHKLMDYAMPYMIMAVKEYSGKVELLMSERKEAKEAVQAQADTMKQAQAQANSFQMLMPLALPAPAADPAAAAAAGYGMHPAAGFGGAAAGFTGQPGYGGGY</sequence>
<evidence type="ECO:0000256" key="1">
    <source>
        <dbReference type="ARBA" id="ARBA00009535"/>
    </source>
</evidence>
<comment type="function">
    <text evidence="6">Clathrin is the major protein of the polyhedral coat of coated pits and vesicles.</text>
</comment>
<dbReference type="GO" id="GO:0032051">
    <property type="term" value="F:clathrin light chain binding"/>
    <property type="evidence" value="ECO:0007669"/>
    <property type="project" value="InterPro"/>
</dbReference>
<feature type="repeat" description="CHCR" evidence="7">
    <location>
        <begin position="1493"/>
        <end position="1639"/>
    </location>
</feature>
<feature type="repeat" description="CHCR" evidence="7">
    <location>
        <begin position="722"/>
        <end position="868"/>
    </location>
</feature>
<feature type="repeat" description="CHCR" evidence="7">
    <location>
        <begin position="1679"/>
        <end position="1822"/>
    </location>
</feature>
<evidence type="ECO:0000256" key="2">
    <source>
        <dbReference type="ARBA" id="ARBA00022737"/>
    </source>
</evidence>
<dbReference type="GO" id="GO:0009506">
    <property type="term" value="C:plasmodesma"/>
    <property type="evidence" value="ECO:0007669"/>
    <property type="project" value="TreeGrafter"/>
</dbReference>
<keyword evidence="4 6" id="KW-0168">Coated pit</keyword>
<dbReference type="Proteomes" id="UP000256970">
    <property type="component" value="Unassembled WGS sequence"/>
</dbReference>
<proteinExistence type="inferred from homology"/>
<dbReference type="InterPro" id="IPR011990">
    <property type="entry name" value="TPR-like_helical_dom_sf"/>
</dbReference>
<evidence type="ECO:0000256" key="4">
    <source>
        <dbReference type="ARBA" id="ARBA00023176"/>
    </source>
</evidence>
<keyword evidence="3 6" id="KW-0472">Membrane</keyword>
<name>A0A383VZY5_TETOB</name>
<comment type="subcellular location">
    <subcellularLocation>
        <location evidence="6">Cytoplasmic vesicle membrane</location>
        <topology evidence="6">Peripheral membrane protein</topology>
        <orientation evidence="6">Cytoplasmic side</orientation>
    </subcellularLocation>
    <subcellularLocation>
        <location evidence="6">Membrane</location>
        <location evidence="6">Coated pit</location>
        <topology evidence="6">Peripheral membrane protein</topology>
        <orientation evidence="6">Cytoplasmic side</orientation>
    </subcellularLocation>
</comment>
<comment type="similarity">
    <text evidence="1 6">Belongs to the clathrin heavy chain family.</text>
</comment>
<dbReference type="InterPro" id="IPR015348">
    <property type="entry name" value="Clathrin_H-chain_linker_core"/>
</dbReference>
<feature type="domain" description="Clathrin heavy chain linker core motif" evidence="9">
    <location>
        <begin position="519"/>
        <end position="538"/>
    </location>
</feature>
<dbReference type="InterPro" id="IPR016341">
    <property type="entry name" value="Clathrin_heavy_chain"/>
</dbReference>
<keyword evidence="5 6" id="KW-0968">Cytoplasmic vesicle</keyword>
<evidence type="ECO:0000256" key="5">
    <source>
        <dbReference type="ARBA" id="ARBA00023329"/>
    </source>
</evidence>
<feature type="repeat" description="CHCR" evidence="7">
    <location>
        <begin position="1164"/>
        <end position="1309"/>
    </location>
</feature>
<evidence type="ECO:0000259" key="9">
    <source>
        <dbReference type="Pfam" id="PF09268"/>
    </source>
</evidence>
<dbReference type="InterPro" id="IPR016024">
    <property type="entry name" value="ARM-type_fold"/>
</dbReference>
<dbReference type="GO" id="GO:0071439">
    <property type="term" value="C:clathrin complex"/>
    <property type="evidence" value="ECO:0007669"/>
    <property type="project" value="InterPro"/>
</dbReference>
<dbReference type="PIRSF" id="PIRSF002290">
    <property type="entry name" value="Clathrin_H_chain"/>
    <property type="match status" value="1"/>
</dbReference>
<keyword evidence="8" id="KW-0175">Coiled coil</keyword>
<dbReference type="Pfam" id="PF13838">
    <property type="entry name" value="Clathrin_H_link"/>
    <property type="match status" value="1"/>
</dbReference>
<dbReference type="InterPro" id="IPR022365">
    <property type="entry name" value="Clathrin_H-chain_propeller_rpt"/>
</dbReference>
<keyword evidence="11" id="KW-1185">Reference proteome</keyword>
<dbReference type="GO" id="GO:0030132">
    <property type="term" value="C:clathrin coat of coated pit"/>
    <property type="evidence" value="ECO:0007669"/>
    <property type="project" value="InterPro"/>
</dbReference>
<feature type="repeat" description="CHCR" evidence="7">
    <location>
        <begin position="1018"/>
        <end position="1157"/>
    </location>
</feature>
<dbReference type="Gene3D" id="2.130.10.110">
    <property type="entry name" value="Clathrin heavy-chain terminal domain"/>
    <property type="match status" value="1"/>
</dbReference>
<dbReference type="PANTHER" id="PTHR10292">
    <property type="entry name" value="CLATHRIN HEAVY CHAIN RELATED"/>
    <property type="match status" value="1"/>
</dbReference>
<dbReference type="GO" id="GO:0005198">
    <property type="term" value="F:structural molecule activity"/>
    <property type="evidence" value="ECO:0007669"/>
    <property type="project" value="InterPro"/>
</dbReference>
<dbReference type="EMBL" id="FNXT01001011">
    <property type="protein sequence ID" value="SZX70791.1"/>
    <property type="molecule type" value="Genomic_DNA"/>
</dbReference>
<evidence type="ECO:0000256" key="3">
    <source>
        <dbReference type="ARBA" id="ARBA00023136"/>
    </source>
</evidence>
<dbReference type="Gene3D" id="1.25.40.10">
    <property type="entry name" value="Tetratricopeptide repeat domain"/>
    <property type="match status" value="4"/>
</dbReference>
<dbReference type="InterPro" id="IPR055358">
    <property type="entry name" value="CHCR"/>
</dbReference>
<evidence type="ECO:0000256" key="8">
    <source>
        <dbReference type="SAM" id="Coils"/>
    </source>
</evidence>
<dbReference type="SUPFAM" id="SSF50989">
    <property type="entry name" value="Clathrin heavy-chain terminal domain"/>
    <property type="match status" value="1"/>
</dbReference>
<dbReference type="Pfam" id="PF00637">
    <property type="entry name" value="Clathrin"/>
    <property type="match status" value="7"/>
</dbReference>
<evidence type="ECO:0000313" key="11">
    <source>
        <dbReference type="Proteomes" id="UP000256970"/>
    </source>
</evidence>
<dbReference type="SMART" id="SM00299">
    <property type="entry name" value="CLH"/>
    <property type="match status" value="7"/>
</dbReference>
<feature type="coiled-coil region" evidence="8">
    <location>
        <begin position="1859"/>
        <end position="1893"/>
    </location>
</feature>
<dbReference type="Pfam" id="PF09268">
    <property type="entry name" value="Clathrin-link"/>
    <property type="match status" value="1"/>
</dbReference>
<dbReference type="Gene3D" id="1.25.40.730">
    <property type="match status" value="1"/>
</dbReference>
<dbReference type="Gene3D" id="1.25.40.30">
    <property type="match status" value="1"/>
</dbReference>
<dbReference type="InterPro" id="IPR016025">
    <property type="entry name" value="Clathrin_H-chain_N"/>
</dbReference>
<dbReference type="SUPFAM" id="SSF48371">
    <property type="entry name" value="ARM repeat"/>
    <property type="match status" value="8"/>
</dbReference>
<dbReference type="GO" id="GO:0009507">
    <property type="term" value="C:chloroplast"/>
    <property type="evidence" value="ECO:0007669"/>
    <property type="project" value="TreeGrafter"/>
</dbReference>
<protein>
    <recommendedName>
        <fullName evidence="6">Clathrin heavy chain</fullName>
    </recommendedName>
</protein>
<evidence type="ECO:0000256" key="6">
    <source>
        <dbReference type="PIRNR" id="PIRNR002290"/>
    </source>
</evidence>
<evidence type="ECO:0000256" key="7">
    <source>
        <dbReference type="PROSITE-ProRule" id="PRU01006"/>
    </source>
</evidence>
<keyword evidence="2" id="KW-0677">Repeat</keyword>
<reference evidence="10 11" key="1">
    <citation type="submission" date="2016-10" db="EMBL/GenBank/DDBJ databases">
        <authorList>
            <person name="Cai Z."/>
        </authorList>
    </citation>
    <scope>NUCLEOTIDE SEQUENCE [LARGE SCALE GENOMIC DNA]</scope>
</reference>
<dbReference type="InterPro" id="IPR012331">
    <property type="entry name" value="Clathrin_H-chain_linker"/>
</dbReference>
<dbReference type="InterPro" id="IPR000547">
    <property type="entry name" value="Clathrin_H-chain/VPS_repeat"/>
</dbReference>
<gene>
    <name evidence="10" type="ORF">BQ4739_LOCUS10963</name>
</gene>
<dbReference type="STRING" id="3088.A0A383VZY5"/>
<dbReference type="PROSITE" id="PS50236">
    <property type="entry name" value="CHCR"/>
    <property type="match status" value="7"/>
</dbReference>
<dbReference type="PANTHER" id="PTHR10292:SF1">
    <property type="entry name" value="CLATHRIN HEAVY CHAIN"/>
    <property type="match status" value="1"/>
</dbReference>
<dbReference type="FunFam" id="1.25.40.10:FF:000002">
    <property type="entry name" value="Clathrin heavy chain"/>
    <property type="match status" value="1"/>
</dbReference>
<dbReference type="GO" id="GO:0006886">
    <property type="term" value="P:intracellular protein transport"/>
    <property type="evidence" value="ECO:0007669"/>
    <property type="project" value="UniProtKB-UniRule"/>
</dbReference>
<feature type="repeat" description="CHCR" evidence="7">
    <location>
        <begin position="871"/>
        <end position="1013"/>
    </location>
</feature>
<dbReference type="FunFam" id="1.25.40.10:FF:000005">
    <property type="entry name" value="Clathrin heavy chain"/>
    <property type="match status" value="1"/>
</dbReference>
<dbReference type="FunFam" id="1.25.40.730:FF:000002">
    <property type="entry name" value="Clathrin heavy chain"/>
    <property type="match status" value="1"/>
</dbReference>
<accession>A0A383VZY5</accession>